<evidence type="ECO:0000256" key="2">
    <source>
        <dbReference type="ARBA" id="ARBA00004613"/>
    </source>
</evidence>
<keyword evidence="6" id="KW-0136">Cellulose degradation</keyword>
<evidence type="ECO:0000256" key="10">
    <source>
        <dbReference type="ARBA" id="ARBA00023157"/>
    </source>
</evidence>
<dbReference type="PANTHER" id="PTHR33353">
    <property type="entry name" value="PUTATIVE (AFU_ORTHOLOGUE AFUA_1G12560)-RELATED"/>
    <property type="match status" value="1"/>
</dbReference>
<dbReference type="InterPro" id="IPR005103">
    <property type="entry name" value="AA9_LPMO"/>
</dbReference>
<organism evidence="18 19">
    <name type="scientific">Diaporthe vaccinii</name>
    <dbReference type="NCBI Taxonomy" id="105482"/>
    <lineage>
        <taxon>Eukaryota</taxon>
        <taxon>Fungi</taxon>
        <taxon>Dikarya</taxon>
        <taxon>Ascomycota</taxon>
        <taxon>Pezizomycotina</taxon>
        <taxon>Sordariomycetes</taxon>
        <taxon>Sordariomycetidae</taxon>
        <taxon>Diaporthales</taxon>
        <taxon>Diaporthaceae</taxon>
        <taxon>Diaporthe</taxon>
        <taxon>Diaporthe eres species complex</taxon>
    </lineage>
</organism>
<dbReference type="Proteomes" id="UP001600888">
    <property type="component" value="Unassembled WGS sequence"/>
</dbReference>
<keyword evidence="10" id="KW-1015">Disulfide bond</keyword>
<evidence type="ECO:0000256" key="8">
    <source>
        <dbReference type="ARBA" id="ARBA00023008"/>
    </source>
</evidence>
<comment type="catalytic activity">
    <reaction evidence="14">
        <text>[(1-&gt;4)-beta-D-glucosyl]n+m + reduced acceptor + O2 = 4-dehydro-beta-D-glucosyl-[(1-&gt;4)-beta-D-glucosyl]n-1 + [(1-&gt;4)-beta-D-glucosyl]m + acceptor + H2O.</text>
        <dbReference type="EC" id="1.14.99.56"/>
    </reaction>
</comment>
<feature type="domain" description="CBM1" evidence="17">
    <location>
        <begin position="305"/>
        <end position="341"/>
    </location>
</feature>
<dbReference type="EMBL" id="JBAWTH010000002">
    <property type="protein sequence ID" value="KAL2292818.1"/>
    <property type="molecule type" value="Genomic_DNA"/>
</dbReference>
<proteinExistence type="inferred from homology"/>
<dbReference type="PANTHER" id="PTHR33353:SF9">
    <property type="entry name" value="ENDOGLUCANASE II"/>
    <property type="match status" value="1"/>
</dbReference>
<name>A0ABR4FDQ1_9PEZI</name>
<dbReference type="SUPFAM" id="SSF57180">
    <property type="entry name" value="Cellulose-binding domain"/>
    <property type="match status" value="1"/>
</dbReference>
<keyword evidence="11" id="KW-0119">Carbohydrate metabolism</keyword>
<protein>
    <recommendedName>
        <fullName evidence="15">lytic cellulose monooxygenase (C4-dehydrogenating)</fullName>
        <ecNumber evidence="15">1.14.99.56</ecNumber>
    </recommendedName>
</protein>
<evidence type="ECO:0000256" key="12">
    <source>
        <dbReference type="ARBA" id="ARBA00023326"/>
    </source>
</evidence>
<evidence type="ECO:0000313" key="18">
    <source>
        <dbReference type="EMBL" id="KAL2292818.1"/>
    </source>
</evidence>
<keyword evidence="4" id="KW-0479">Metal-binding</keyword>
<feature type="signal peptide" evidence="16">
    <location>
        <begin position="1"/>
        <end position="19"/>
    </location>
</feature>
<dbReference type="PROSITE" id="PS00562">
    <property type="entry name" value="CBM1_1"/>
    <property type="match status" value="1"/>
</dbReference>
<dbReference type="Pfam" id="PF00734">
    <property type="entry name" value="CBM_1"/>
    <property type="match status" value="1"/>
</dbReference>
<comment type="caution">
    <text evidence="18">The sequence shown here is derived from an EMBL/GenBank/DDBJ whole genome shotgun (WGS) entry which is preliminary data.</text>
</comment>
<evidence type="ECO:0000259" key="17">
    <source>
        <dbReference type="PROSITE" id="PS51164"/>
    </source>
</evidence>
<comment type="similarity">
    <text evidence="13">Belongs to the polysaccharide monooxygenase AA9 family.</text>
</comment>
<dbReference type="Gene3D" id="2.70.50.70">
    <property type="match status" value="1"/>
</dbReference>
<evidence type="ECO:0000256" key="14">
    <source>
        <dbReference type="ARBA" id="ARBA00045077"/>
    </source>
</evidence>
<evidence type="ECO:0000256" key="3">
    <source>
        <dbReference type="ARBA" id="ARBA00022525"/>
    </source>
</evidence>
<keyword evidence="5 16" id="KW-0732">Signal</keyword>
<evidence type="ECO:0000256" key="7">
    <source>
        <dbReference type="ARBA" id="ARBA00023002"/>
    </source>
</evidence>
<keyword evidence="7" id="KW-0560">Oxidoreductase</keyword>
<dbReference type="InterPro" id="IPR049892">
    <property type="entry name" value="AA9"/>
</dbReference>
<evidence type="ECO:0000313" key="19">
    <source>
        <dbReference type="Proteomes" id="UP001600888"/>
    </source>
</evidence>
<evidence type="ECO:0000256" key="11">
    <source>
        <dbReference type="ARBA" id="ARBA00023277"/>
    </source>
</evidence>
<evidence type="ECO:0000256" key="15">
    <source>
        <dbReference type="ARBA" id="ARBA00047174"/>
    </source>
</evidence>
<sequence>MKSALTAILAGLAAHQASAHATFQILYVDGVNYGAQCARLPASNSPVTNVLSSDIACNAGSSSAAAKCAVKAGSTVTVEMHQQPNTKDCASEAIGGAHYGPVQVYLAKVSDAATAVGSSAGWFKIFADTWAKNPSGSSGDDDYWGTKDLTTCCGRMNVKIPTDIAPGDYLLRAEALALHTAGSSGGAQFYMTCYQITVTGSGSASPATIKLPGAYAASDPGILVDIHAAMSTYISPGPTVYSGGSTKSAGAACAGCESTCAATSGPSGTAAVPSTTAAPTTLSTSSKTSAAATATTSASSGGGSNCAAKYAQCGGQGWTGATCCVSGSTCSATNQYYSQCL</sequence>
<dbReference type="InterPro" id="IPR035971">
    <property type="entry name" value="CBD_sf"/>
</dbReference>
<gene>
    <name evidence="18" type="ORF">FJTKL_07881</name>
</gene>
<accession>A0ABR4FDQ1</accession>
<comment type="cofactor">
    <cofactor evidence="1">
        <name>Cu(2+)</name>
        <dbReference type="ChEBI" id="CHEBI:29036"/>
    </cofactor>
</comment>
<evidence type="ECO:0000256" key="13">
    <source>
        <dbReference type="ARBA" id="ARBA00044502"/>
    </source>
</evidence>
<keyword evidence="19" id="KW-1185">Reference proteome</keyword>
<evidence type="ECO:0000256" key="4">
    <source>
        <dbReference type="ARBA" id="ARBA00022723"/>
    </source>
</evidence>
<evidence type="ECO:0000256" key="1">
    <source>
        <dbReference type="ARBA" id="ARBA00001973"/>
    </source>
</evidence>
<keyword evidence="12" id="KW-0624">Polysaccharide degradation</keyword>
<dbReference type="EC" id="1.14.99.56" evidence="15"/>
<dbReference type="CDD" id="cd21175">
    <property type="entry name" value="LPMO_AA9"/>
    <property type="match status" value="1"/>
</dbReference>
<keyword evidence="8" id="KW-0186">Copper</keyword>
<keyword evidence="3" id="KW-0964">Secreted</keyword>
<evidence type="ECO:0000256" key="16">
    <source>
        <dbReference type="SAM" id="SignalP"/>
    </source>
</evidence>
<reference evidence="18 19" key="1">
    <citation type="submission" date="2024-03" db="EMBL/GenBank/DDBJ databases">
        <title>A high-quality draft genome sequence of Diaporthe vaccinii, a causative agent of upright dieback and viscid rot disease in cranberry plants.</title>
        <authorList>
            <person name="Sarrasin M."/>
            <person name="Lang B.F."/>
            <person name="Burger G."/>
        </authorList>
    </citation>
    <scope>NUCLEOTIDE SEQUENCE [LARGE SCALE GENOMIC DNA]</scope>
    <source>
        <strain evidence="18 19">IS7</strain>
    </source>
</reference>
<comment type="subcellular location">
    <subcellularLocation>
        <location evidence="2">Secreted</location>
    </subcellularLocation>
</comment>
<evidence type="ECO:0000256" key="9">
    <source>
        <dbReference type="ARBA" id="ARBA00023033"/>
    </source>
</evidence>
<evidence type="ECO:0000256" key="5">
    <source>
        <dbReference type="ARBA" id="ARBA00022729"/>
    </source>
</evidence>
<dbReference type="SMART" id="SM00236">
    <property type="entry name" value="fCBD"/>
    <property type="match status" value="1"/>
</dbReference>
<dbReference type="PROSITE" id="PS51164">
    <property type="entry name" value="CBM1_2"/>
    <property type="match status" value="1"/>
</dbReference>
<dbReference type="Pfam" id="PF03443">
    <property type="entry name" value="AA9"/>
    <property type="match status" value="1"/>
</dbReference>
<evidence type="ECO:0000256" key="6">
    <source>
        <dbReference type="ARBA" id="ARBA00023001"/>
    </source>
</evidence>
<dbReference type="InterPro" id="IPR000254">
    <property type="entry name" value="CBD"/>
</dbReference>
<keyword evidence="9" id="KW-0503">Monooxygenase</keyword>
<feature type="chain" id="PRO_5047168928" description="lytic cellulose monooxygenase (C4-dehydrogenating)" evidence="16">
    <location>
        <begin position="20"/>
        <end position="341"/>
    </location>
</feature>